<feature type="domain" description="GFO/IDH/MocA-like oxidoreductase" evidence="2">
    <location>
        <begin position="132"/>
        <end position="252"/>
    </location>
</feature>
<dbReference type="Gene3D" id="3.40.50.720">
    <property type="entry name" value="NAD(P)-binding Rossmann-like Domain"/>
    <property type="match status" value="1"/>
</dbReference>
<protein>
    <submittedName>
        <fullName evidence="3">Oxidoreductase</fullName>
    </submittedName>
</protein>
<dbReference type="SUPFAM" id="SSF51735">
    <property type="entry name" value="NAD(P)-binding Rossmann-fold domains"/>
    <property type="match status" value="1"/>
</dbReference>
<dbReference type="GO" id="GO:0000166">
    <property type="term" value="F:nucleotide binding"/>
    <property type="evidence" value="ECO:0007669"/>
    <property type="project" value="InterPro"/>
</dbReference>
<dbReference type="AlphaFoldDB" id="A0A0W1SKW5"/>
<evidence type="ECO:0000259" key="2">
    <source>
        <dbReference type="Pfam" id="PF22725"/>
    </source>
</evidence>
<dbReference type="InterPro" id="IPR051450">
    <property type="entry name" value="Gfo/Idh/MocA_Oxidoreductases"/>
</dbReference>
<dbReference type="PANTHER" id="PTHR43377">
    <property type="entry name" value="BILIVERDIN REDUCTASE A"/>
    <property type="match status" value="1"/>
</dbReference>
<keyword evidence="4" id="KW-1185">Reference proteome</keyword>
<accession>A0A0W1SKW5</accession>
<evidence type="ECO:0000313" key="3">
    <source>
        <dbReference type="EMBL" id="KTG26913.1"/>
    </source>
</evidence>
<reference evidence="3 4" key="1">
    <citation type="submission" date="2015-12" db="EMBL/GenBank/DDBJ databases">
        <title>Haloferax profundi sp. nov. isolated from the Discovery deep brine-seawater interface in the Red Sea.</title>
        <authorList>
            <person name="Zhang G."/>
            <person name="Stingl U."/>
            <person name="Rashid M."/>
        </authorList>
    </citation>
    <scope>NUCLEOTIDE SEQUENCE [LARGE SCALE GENOMIC DNA]</scope>
    <source>
        <strain evidence="3 4">SB29</strain>
    </source>
</reference>
<dbReference type="OrthoDB" id="25239at2157"/>
<dbReference type="Gene3D" id="3.30.360.10">
    <property type="entry name" value="Dihydrodipicolinate Reductase, domain 2"/>
    <property type="match status" value="1"/>
</dbReference>
<dbReference type="Proteomes" id="UP000053157">
    <property type="component" value="Unassembled WGS sequence"/>
</dbReference>
<feature type="domain" description="Gfo/Idh/MocA-like oxidoreductase N-terminal" evidence="1">
    <location>
        <begin position="4"/>
        <end position="119"/>
    </location>
</feature>
<organism evidence="3 4">
    <name type="scientific">Haloferax profundi</name>
    <dbReference type="NCBI Taxonomy" id="1544718"/>
    <lineage>
        <taxon>Archaea</taxon>
        <taxon>Methanobacteriati</taxon>
        <taxon>Methanobacteriota</taxon>
        <taxon>Stenosarchaea group</taxon>
        <taxon>Halobacteria</taxon>
        <taxon>Halobacteriales</taxon>
        <taxon>Haloferacaceae</taxon>
        <taxon>Haloferax</taxon>
    </lineage>
</organism>
<dbReference type="InterPro" id="IPR036291">
    <property type="entry name" value="NAD(P)-bd_dom_sf"/>
</dbReference>
<dbReference type="InterPro" id="IPR000683">
    <property type="entry name" value="Gfo/Idh/MocA-like_OxRdtase_N"/>
</dbReference>
<dbReference type="EMBL" id="LOPV01000209">
    <property type="protein sequence ID" value="KTG26913.1"/>
    <property type="molecule type" value="Genomic_DNA"/>
</dbReference>
<evidence type="ECO:0000313" key="4">
    <source>
        <dbReference type="Proteomes" id="UP000053157"/>
    </source>
</evidence>
<dbReference type="InterPro" id="IPR055170">
    <property type="entry name" value="GFO_IDH_MocA-like_dom"/>
</dbReference>
<dbReference type="RefSeq" id="WP_058572399.1">
    <property type="nucleotide sequence ID" value="NZ_LOPV01000209.1"/>
</dbReference>
<sequence length="356" mass="39414">MTLNAAVVGAGVVSGTHLSALERNPRTNLVAICDIDEGRATDVATKHDIKAYTDIDEMLESEDLDWVHICTSVQTHVALAKKVIDQGIPVMIEKPITTTLDEFVELQEYADEHGVRFSEVHQHAYDPAMRVVTEKMKRGDLGRVRSVEVIFTGLTPPDLEQRGSWTMELEGGEFEEGLPHPLYLALNAGGYPESEDAICATTSLANEYEHDFTYDNASVQYRTNGGCLVSVKMISGAIPQRLVVVHGEKRSLMADLVSQTVMKVAHDPTSTSLSKVRYNVERSADLIGGVVGNASTVLKTKYDDGWENLKQTNPHYYQIDLESKAIETGRPMPVPVEESKWTMVLLEKVREAARQD</sequence>
<proteinExistence type="predicted"/>
<dbReference type="Pfam" id="PF22725">
    <property type="entry name" value="GFO_IDH_MocA_C3"/>
    <property type="match status" value="1"/>
</dbReference>
<comment type="caution">
    <text evidence="3">The sequence shown here is derived from an EMBL/GenBank/DDBJ whole genome shotgun (WGS) entry which is preliminary data.</text>
</comment>
<name>A0A0W1SKW5_9EURY</name>
<evidence type="ECO:0000259" key="1">
    <source>
        <dbReference type="Pfam" id="PF01408"/>
    </source>
</evidence>
<dbReference type="SUPFAM" id="SSF55347">
    <property type="entry name" value="Glyceraldehyde-3-phosphate dehydrogenase-like, C-terminal domain"/>
    <property type="match status" value="1"/>
</dbReference>
<dbReference type="Pfam" id="PF01408">
    <property type="entry name" value="GFO_IDH_MocA"/>
    <property type="match status" value="1"/>
</dbReference>
<dbReference type="PANTHER" id="PTHR43377:SF1">
    <property type="entry name" value="BILIVERDIN REDUCTASE A"/>
    <property type="match status" value="1"/>
</dbReference>
<gene>
    <name evidence="3" type="ORF">AUR66_15530</name>
</gene>